<organism evidence="5 6">
    <name type="scientific">Sphingomonas oleivorans</name>
    <dbReference type="NCBI Taxonomy" id="1735121"/>
    <lineage>
        <taxon>Bacteria</taxon>
        <taxon>Pseudomonadati</taxon>
        <taxon>Pseudomonadota</taxon>
        <taxon>Alphaproteobacteria</taxon>
        <taxon>Sphingomonadales</taxon>
        <taxon>Sphingomonadaceae</taxon>
        <taxon>Sphingomonas</taxon>
    </lineage>
</organism>
<dbReference type="PANTHER" id="PTHR30146">
    <property type="entry name" value="LACI-RELATED TRANSCRIPTIONAL REPRESSOR"/>
    <property type="match status" value="1"/>
</dbReference>
<dbReference type="GO" id="GO:0003700">
    <property type="term" value="F:DNA-binding transcription factor activity"/>
    <property type="evidence" value="ECO:0007669"/>
    <property type="project" value="TreeGrafter"/>
</dbReference>
<dbReference type="OrthoDB" id="8433438at2"/>
<dbReference type="RefSeq" id="WP_107966830.1">
    <property type="nucleotide sequence ID" value="NZ_NWBU01000004.1"/>
</dbReference>
<dbReference type="InterPro" id="IPR046335">
    <property type="entry name" value="LacI/GalR-like_sensor"/>
</dbReference>
<dbReference type="SUPFAM" id="SSF53822">
    <property type="entry name" value="Periplasmic binding protein-like I"/>
    <property type="match status" value="1"/>
</dbReference>
<sequence>MGQAGKGRITNLTDLARAAGVSLSTASRALAGNREISVATRERVTALAKEHGYSPSRLGRNLRTGRTQAIGVVMPLGHAVDQLVSEPFFITMLGHLADALTVRGYDLLLSRVVPTDAQWLGRIAESGRVDGIVVIGQSNQFEAIEEMARRYLPLVVWGAHFEGQVHCSVGSDNRKGGEMATLHLLRQGRRRLAFFGNPDLLEMGERYRGFLDAHQALGLDAPQRILPVFPAAGIAHDAVAAFLDEQPDVDGVVAATDIIAISTIQALAEHGLRVPEDVAVIGYDDLSLARYASPPLTTIRQDIALGAGTLADLLLRRMAGEVTPSVLLQPALIVRRSVS</sequence>
<dbReference type="InterPro" id="IPR000843">
    <property type="entry name" value="HTH_LacI"/>
</dbReference>
<comment type="caution">
    <text evidence="5">The sequence shown here is derived from an EMBL/GenBank/DDBJ whole genome shotgun (WGS) entry which is preliminary data.</text>
</comment>
<keyword evidence="1" id="KW-0805">Transcription regulation</keyword>
<dbReference type="Proteomes" id="UP000244162">
    <property type="component" value="Unassembled WGS sequence"/>
</dbReference>
<name>A0A2T5G360_9SPHN</name>
<evidence type="ECO:0000313" key="5">
    <source>
        <dbReference type="EMBL" id="PTQ13592.1"/>
    </source>
</evidence>
<feature type="domain" description="HTH lacI-type" evidence="4">
    <location>
        <begin position="10"/>
        <end position="64"/>
    </location>
</feature>
<dbReference type="EMBL" id="NWBU01000004">
    <property type="protein sequence ID" value="PTQ13592.1"/>
    <property type="molecule type" value="Genomic_DNA"/>
</dbReference>
<evidence type="ECO:0000256" key="3">
    <source>
        <dbReference type="ARBA" id="ARBA00023163"/>
    </source>
</evidence>
<keyword evidence="3" id="KW-0804">Transcription</keyword>
<evidence type="ECO:0000313" key="6">
    <source>
        <dbReference type="Proteomes" id="UP000244162"/>
    </source>
</evidence>
<dbReference type="GO" id="GO:0000976">
    <property type="term" value="F:transcription cis-regulatory region binding"/>
    <property type="evidence" value="ECO:0007669"/>
    <property type="project" value="TreeGrafter"/>
</dbReference>
<evidence type="ECO:0000256" key="2">
    <source>
        <dbReference type="ARBA" id="ARBA00023125"/>
    </source>
</evidence>
<accession>A0A2T5G360</accession>
<dbReference type="SUPFAM" id="SSF47413">
    <property type="entry name" value="lambda repressor-like DNA-binding domains"/>
    <property type="match status" value="1"/>
</dbReference>
<dbReference type="PROSITE" id="PS00356">
    <property type="entry name" value="HTH_LACI_1"/>
    <property type="match status" value="1"/>
</dbReference>
<dbReference type="CDD" id="cd01392">
    <property type="entry name" value="HTH_LacI"/>
    <property type="match status" value="1"/>
</dbReference>
<keyword evidence="6" id="KW-1185">Reference proteome</keyword>
<dbReference type="AlphaFoldDB" id="A0A2T5G360"/>
<reference evidence="5 6" key="1">
    <citation type="submission" date="2017-09" db="EMBL/GenBank/DDBJ databases">
        <title>Sphingomonas panjinensis sp.nov., isolated from oil-contaminated soil.</title>
        <authorList>
            <person name="Wang L."/>
            <person name="Chen L."/>
        </authorList>
    </citation>
    <scope>NUCLEOTIDE SEQUENCE [LARGE SCALE GENOMIC DNA]</scope>
    <source>
        <strain evidence="5 6">FW-11</strain>
    </source>
</reference>
<keyword evidence="2" id="KW-0238">DNA-binding</keyword>
<dbReference type="InterPro" id="IPR028082">
    <property type="entry name" value="Peripla_BP_I"/>
</dbReference>
<proteinExistence type="predicted"/>
<dbReference type="PROSITE" id="PS50932">
    <property type="entry name" value="HTH_LACI_2"/>
    <property type="match status" value="1"/>
</dbReference>
<gene>
    <name evidence="5" type="ORF">CLG96_03945</name>
</gene>
<dbReference type="Pfam" id="PF00356">
    <property type="entry name" value="LacI"/>
    <property type="match status" value="1"/>
</dbReference>
<protein>
    <submittedName>
        <fullName evidence="5">LacI family transcriptional regulator</fullName>
    </submittedName>
</protein>
<dbReference type="Pfam" id="PF13377">
    <property type="entry name" value="Peripla_BP_3"/>
    <property type="match status" value="1"/>
</dbReference>
<dbReference type="Gene3D" id="3.40.50.2300">
    <property type="match status" value="2"/>
</dbReference>
<dbReference type="Gene3D" id="1.10.260.40">
    <property type="entry name" value="lambda repressor-like DNA-binding domains"/>
    <property type="match status" value="1"/>
</dbReference>
<dbReference type="SMART" id="SM00354">
    <property type="entry name" value="HTH_LACI"/>
    <property type="match status" value="1"/>
</dbReference>
<evidence type="ECO:0000259" key="4">
    <source>
        <dbReference type="PROSITE" id="PS50932"/>
    </source>
</evidence>
<dbReference type="InterPro" id="IPR010982">
    <property type="entry name" value="Lambda_DNA-bd_dom_sf"/>
</dbReference>
<dbReference type="PANTHER" id="PTHR30146:SF120">
    <property type="entry name" value="ALANINE RACEMASE"/>
    <property type="match status" value="1"/>
</dbReference>
<evidence type="ECO:0000256" key="1">
    <source>
        <dbReference type="ARBA" id="ARBA00023015"/>
    </source>
</evidence>